<feature type="transmembrane region" description="Helical" evidence="1">
    <location>
        <begin position="237"/>
        <end position="259"/>
    </location>
</feature>
<dbReference type="Proteomes" id="UP000016412">
    <property type="component" value="Unassembled WGS sequence"/>
</dbReference>
<keyword evidence="1" id="KW-1133">Transmembrane helix</keyword>
<dbReference type="STRING" id="1125725.HMPREF1325_1031"/>
<dbReference type="PATRIC" id="fig|1125725.3.peg.1466"/>
<feature type="transmembrane region" description="Helical" evidence="1">
    <location>
        <begin position="279"/>
        <end position="297"/>
    </location>
</feature>
<evidence type="ECO:0000256" key="1">
    <source>
        <dbReference type="SAM" id="Phobius"/>
    </source>
</evidence>
<dbReference type="PANTHER" id="PTHR30354">
    <property type="entry name" value="GNT FAMILY GLUCONATE TRANSPORTER"/>
    <property type="match status" value="1"/>
</dbReference>
<evidence type="ECO:0000313" key="5">
    <source>
        <dbReference type="Proteomes" id="UP000016646"/>
    </source>
</evidence>
<dbReference type="EMBL" id="AVQI01000042">
    <property type="protein sequence ID" value="ERK03198.1"/>
    <property type="molecule type" value="Genomic_DNA"/>
</dbReference>
<feature type="transmembrane region" description="Helical" evidence="1">
    <location>
        <begin position="108"/>
        <end position="134"/>
    </location>
</feature>
<evidence type="ECO:0000313" key="2">
    <source>
        <dbReference type="EMBL" id="ERF60618.1"/>
    </source>
</evidence>
<proteinExistence type="predicted"/>
<reference evidence="4 5" key="1">
    <citation type="submission" date="2013-08" db="EMBL/GenBank/DDBJ databases">
        <authorList>
            <person name="Durkin A.S."/>
            <person name="Haft D.R."/>
            <person name="McCorrison J."/>
            <person name="Torralba M."/>
            <person name="Gillis M."/>
            <person name="Haft D.H."/>
            <person name="Methe B."/>
            <person name="Sutton G."/>
            <person name="Nelson K.E."/>
        </authorList>
    </citation>
    <scope>NUCLEOTIDE SEQUENCE [LARGE SCALE GENOMIC DNA]</scope>
    <source>
        <strain evidence="3 5">ATCC 35536</strain>
        <strain evidence="2 4">VPI DR56BR1116</strain>
    </source>
</reference>
<dbReference type="Proteomes" id="UP000016646">
    <property type="component" value="Unassembled WGS sequence"/>
</dbReference>
<feature type="transmembrane region" description="Helical" evidence="1">
    <location>
        <begin position="439"/>
        <end position="462"/>
    </location>
</feature>
<sequence>MTTVISVIGLFLALFLLIFLAFKGHSVIIIAPIVATVAVLFASGFEPHLMANYTEVYMRGFANYAKNYFPLYLFGAVFAKIMEVCGYADSISQAIAKRLGADKAILCIVLICAILTYGGVSLFVVTFVVLPIAISLYRSADIPKRLIPGAIALGAFTFTMTAMPGSPQVQNTIPMIYFGTDAFAAPVLGIIASIIMFTAGMLWLSYSAKKARTAGEGYGIHDDGPIEEKEKKDLPGIVHPIIAFILIVAVNLLFSKVIYPRIDSSYLDKFSTTISAVSGNWSVLIALLVATGYLILVSIPRLRNRLKNDLRVAAGNSLLPLINSCAVVGFGAVIRGLAIFAIVQSFILSVSANPLISEVLAVNLLCGLTASASGGLGATLQALAPTFIEAGARVGIGPEVLHRIASISSGGLDSLPHNGATVTTLSLCRISHREGYLDMFMCSVVIPICTVLIIVLLASLGLRY</sequence>
<dbReference type="AlphaFoldDB" id="U1FLC8"/>
<keyword evidence="1" id="KW-0472">Membrane</keyword>
<dbReference type="OrthoDB" id="86125at2"/>
<evidence type="ECO:0000313" key="3">
    <source>
        <dbReference type="EMBL" id="ERK03198.1"/>
    </source>
</evidence>
<protein>
    <submittedName>
        <fullName evidence="2">Citrate transporter</fullName>
    </submittedName>
</protein>
<dbReference type="GO" id="GO:0015128">
    <property type="term" value="F:gluconate transmembrane transporter activity"/>
    <property type="evidence" value="ECO:0007669"/>
    <property type="project" value="InterPro"/>
</dbReference>
<feature type="transmembrane region" description="Helical" evidence="1">
    <location>
        <begin position="6"/>
        <end position="22"/>
    </location>
</feature>
<feature type="transmembrane region" description="Helical" evidence="1">
    <location>
        <begin position="146"/>
        <end position="163"/>
    </location>
</feature>
<feature type="transmembrane region" description="Helical" evidence="1">
    <location>
        <begin position="318"/>
        <end position="347"/>
    </location>
</feature>
<keyword evidence="5" id="KW-1185">Reference proteome</keyword>
<dbReference type="EMBL" id="AUZJ01000039">
    <property type="protein sequence ID" value="ERF60618.1"/>
    <property type="molecule type" value="Genomic_DNA"/>
</dbReference>
<feature type="transmembrane region" description="Helical" evidence="1">
    <location>
        <begin position="27"/>
        <end position="45"/>
    </location>
</feature>
<keyword evidence="1" id="KW-0812">Transmembrane</keyword>
<feature type="transmembrane region" description="Helical" evidence="1">
    <location>
        <begin position="183"/>
        <end position="204"/>
    </location>
</feature>
<dbReference type="InterPro" id="IPR003474">
    <property type="entry name" value="Glcn_transporter"/>
</dbReference>
<evidence type="ECO:0000313" key="4">
    <source>
        <dbReference type="Proteomes" id="UP000016412"/>
    </source>
</evidence>
<comment type="caution">
    <text evidence="2">The sequence shown here is derived from an EMBL/GenBank/DDBJ whole genome shotgun (WGS) entry which is preliminary data.</text>
</comment>
<dbReference type="GO" id="GO:0005886">
    <property type="term" value="C:plasma membrane"/>
    <property type="evidence" value="ECO:0007669"/>
    <property type="project" value="TreeGrafter"/>
</dbReference>
<organism evidence="2 4">
    <name type="scientific">Treponema socranskii subsp. socranskii VPI DR56BR1116 = ATCC 35536</name>
    <dbReference type="NCBI Taxonomy" id="1125725"/>
    <lineage>
        <taxon>Bacteria</taxon>
        <taxon>Pseudomonadati</taxon>
        <taxon>Spirochaetota</taxon>
        <taxon>Spirochaetia</taxon>
        <taxon>Spirochaetales</taxon>
        <taxon>Treponemataceae</taxon>
        <taxon>Treponema</taxon>
    </lineage>
</organism>
<dbReference type="eggNOG" id="COG2610">
    <property type="taxonomic scope" value="Bacteria"/>
</dbReference>
<accession>U1FLC8</accession>
<name>U1FLC8_TRESO</name>
<dbReference type="PANTHER" id="PTHR30354:SF7">
    <property type="entry name" value="BLL7963 PROTEIN"/>
    <property type="match status" value="1"/>
</dbReference>
<dbReference type="RefSeq" id="WP_021330489.1">
    <property type="nucleotide sequence ID" value="NZ_AUZJ01000039.1"/>
</dbReference>
<gene>
    <name evidence="3" type="ORF">HMPREF0860_2264</name>
    <name evidence="2" type="ORF">HMPREF1325_1031</name>
</gene>